<feature type="repeat" description="ANK" evidence="7">
    <location>
        <begin position="121"/>
        <end position="153"/>
    </location>
</feature>
<dbReference type="SMART" id="SM00248">
    <property type="entry name" value="ANK"/>
    <property type="match status" value="4"/>
</dbReference>
<dbReference type="Gene3D" id="1.25.40.20">
    <property type="entry name" value="Ankyrin repeat-containing domain"/>
    <property type="match status" value="2"/>
</dbReference>
<keyword evidence="6 8" id="KW-0472">Membrane</keyword>
<name>A0AAD8GPJ9_9APIA</name>
<dbReference type="PROSITE" id="PS50088">
    <property type="entry name" value="ANK_REPEAT"/>
    <property type="match status" value="3"/>
</dbReference>
<dbReference type="PROSITE" id="PS50297">
    <property type="entry name" value="ANK_REP_REGION"/>
    <property type="match status" value="2"/>
</dbReference>
<organism evidence="10 11">
    <name type="scientific">Heracleum sosnowskyi</name>
    <dbReference type="NCBI Taxonomy" id="360622"/>
    <lineage>
        <taxon>Eukaryota</taxon>
        <taxon>Viridiplantae</taxon>
        <taxon>Streptophyta</taxon>
        <taxon>Embryophyta</taxon>
        <taxon>Tracheophyta</taxon>
        <taxon>Spermatophyta</taxon>
        <taxon>Magnoliopsida</taxon>
        <taxon>eudicotyledons</taxon>
        <taxon>Gunneridae</taxon>
        <taxon>Pentapetalae</taxon>
        <taxon>asterids</taxon>
        <taxon>campanulids</taxon>
        <taxon>Apiales</taxon>
        <taxon>Apiaceae</taxon>
        <taxon>Apioideae</taxon>
        <taxon>apioid superclade</taxon>
        <taxon>Tordylieae</taxon>
        <taxon>Tordyliinae</taxon>
        <taxon>Heracleum</taxon>
    </lineage>
</organism>
<dbReference type="Pfam" id="PF12796">
    <property type="entry name" value="Ank_2"/>
    <property type="match status" value="2"/>
</dbReference>
<gene>
    <name evidence="10" type="ORF">POM88_053904</name>
</gene>
<evidence type="ECO:0000256" key="1">
    <source>
        <dbReference type="ARBA" id="ARBA00004141"/>
    </source>
</evidence>
<evidence type="ECO:0000256" key="7">
    <source>
        <dbReference type="PROSITE-ProRule" id="PRU00023"/>
    </source>
</evidence>
<dbReference type="InterPro" id="IPR036770">
    <property type="entry name" value="Ankyrin_rpt-contain_sf"/>
</dbReference>
<sequence>MDIELMEKNALLDIELMEKKLYNACVEGDVETLEALMREDKLILARISLFSCFNQTPLHLACMLGHFEFAKSLLCFKPDFASRLDSQGCSPLHLASANGYANIVELLLQYDGKMCRVGDEDGRTPLHLAVMNGQHECVRELIEFNSDYGQEGAILHLCVMYNRLNILILILESNVQDWSNIKDDTGNTILHFATELRRMQIIKYLLKSRSQVVDVNLVNKNGLTALDIIEQMPKDAKTVEIKELLVSANSIRAKEIEPATATIQMDAVANQNIVGEAAARTNDNSQGVKKWKKPKKGIFRKTLEKSDKSLLVAASVIAAMAYQAAISPPGGVAGMDATQTPVPSVDLEPPYVLEPSSSLLAYFYPELSDGFWIFNTISFIAALSVIFVYVSGASPKSRFFLWLIRLGMSISLTSMTLAYVRAVEAITPSDSFAKELKSPTIAALTLGLLAWVALLCLAILVIVYRFLSYIVRTVFNTIKRAFRKKNTSQDAAATFRRTSNANIV</sequence>
<evidence type="ECO:0000313" key="11">
    <source>
        <dbReference type="Proteomes" id="UP001237642"/>
    </source>
</evidence>
<evidence type="ECO:0000256" key="2">
    <source>
        <dbReference type="ARBA" id="ARBA00022692"/>
    </source>
</evidence>
<evidence type="ECO:0000256" key="5">
    <source>
        <dbReference type="ARBA" id="ARBA00023043"/>
    </source>
</evidence>
<feature type="domain" description="PGG" evidence="9">
    <location>
        <begin position="301"/>
        <end position="422"/>
    </location>
</feature>
<reference evidence="10" key="1">
    <citation type="submission" date="2023-02" db="EMBL/GenBank/DDBJ databases">
        <title>Genome of toxic invasive species Heracleum sosnowskyi carries increased number of genes despite the absence of recent whole-genome duplications.</title>
        <authorList>
            <person name="Schelkunov M."/>
            <person name="Shtratnikova V."/>
            <person name="Makarenko M."/>
            <person name="Klepikova A."/>
            <person name="Omelchenko D."/>
            <person name="Novikova G."/>
            <person name="Obukhova E."/>
            <person name="Bogdanov V."/>
            <person name="Penin A."/>
            <person name="Logacheva M."/>
        </authorList>
    </citation>
    <scope>NUCLEOTIDE SEQUENCE</scope>
    <source>
        <strain evidence="10">Hsosn_3</strain>
        <tissue evidence="10">Leaf</tissue>
    </source>
</reference>
<protein>
    <submittedName>
        <fullName evidence="10">PGG domain-containing protein</fullName>
    </submittedName>
</protein>
<feature type="transmembrane region" description="Helical" evidence="8">
    <location>
        <begin position="309"/>
        <end position="326"/>
    </location>
</feature>
<evidence type="ECO:0000256" key="6">
    <source>
        <dbReference type="ARBA" id="ARBA00023136"/>
    </source>
</evidence>
<accession>A0AAD8GPJ9</accession>
<keyword evidence="2 8" id="KW-0812">Transmembrane</keyword>
<evidence type="ECO:0000256" key="8">
    <source>
        <dbReference type="SAM" id="Phobius"/>
    </source>
</evidence>
<feature type="transmembrane region" description="Helical" evidence="8">
    <location>
        <begin position="440"/>
        <end position="467"/>
    </location>
</feature>
<dbReference type="GO" id="GO:0005886">
    <property type="term" value="C:plasma membrane"/>
    <property type="evidence" value="ECO:0007669"/>
    <property type="project" value="TreeGrafter"/>
</dbReference>
<evidence type="ECO:0000313" key="10">
    <source>
        <dbReference type="EMBL" id="KAK1351899.1"/>
    </source>
</evidence>
<keyword evidence="4 8" id="KW-1133">Transmembrane helix</keyword>
<feature type="repeat" description="ANK" evidence="7">
    <location>
        <begin position="87"/>
        <end position="109"/>
    </location>
</feature>
<dbReference type="SUPFAM" id="SSF48403">
    <property type="entry name" value="Ankyrin repeat"/>
    <property type="match status" value="1"/>
</dbReference>
<evidence type="ECO:0000256" key="3">
    <source>
        <dbReference type="ARBA" id="ARBA00022737"/>
    </source>
</evidence>
<keyword evidence="11" id="KW-1185">Reference proteome</keyword>
<evidence type="ECO:0000259" key="9">
    <source>
        <dbReference type="Pfam" id="PF13962"/>
    </source>
</evidence>
<evidence type="ECO:0000256" key="4">
    <source>
        <dbReference type="ARBA" id="ARBA00022989"/>
    </source>
</evidence>
<feature type="transmembrane region" description="Helical" evidence="8">
    <location>
        <begin position="371"/>
        <end position="392"/>
    </location>
</feature>
<dbReference type="Pfam" id="PF00023">
    <property type="entry name" value="Ank"/>
    <property type="match status" value="1"/>
</dbReference>
<comment type="caution">
    <text evidence="10">The sequence shown here is derived from an EMBL/GenBank/DDBJ whole genome shotgun (WGS) entry which is preliminary data.</text>
</comment>
<feature type="transmembrane region" description="Helical" evidence="8">
    <location>
        <begin position="399"/>
        <end position="420"/>
    </location>
</feature>
<dbReference type="AlphaFoldDB" id="A0AAD8GPJ9"/>
<dbReference type="InterPro" id="IPR002110">
    <property type="entry name" value="Ankyrin_rpt"/>
</dbReference>
<keyword evidence="3" id="KW-0677">Repeat</keyword>
<dbReference type="Pfam" id="PF13962">
    <property type="entry name" value="PGG"/>
    <property type="match status" value="1"/>
</dbReference>
<proteinExistence type="predicted"/>
<dbReference type="PANTHER" id="PTHR24186:SF37">
    <property type="entry name" value="PGG DOMAIN-CONTAINING PROTEIN"/>
    <property type="match status" value="1"/>
</dbReference>
<dbReference type="EMBL" id="JAUIZM010000022">
    <property type="protein sequence ID" value="KAK1351899.1"/>
    <property type="molecule type" value="Genomic_DNA"/>
</dbReference>
<feature type="repeat" description="ANK" evidence="7">
    <location>
        <begin position="185"/>
        <end position="217"/>
    </location>
</feature>
<reference evidence="10" key="2">
    <citation type="submission" date="2023-05" db="EMBL/GenBank/DDBJ databases">
        <authorList>
            <person name="Schelkunov M.I."/>
        </authorList>
    </citation>
    <scope>NUCLEOTIDE SEQUENCE</scope>
    <source>
        <strain evidence="10">Hsosn_3</strain>
        <tissue evidence="10">Leaf</tissue>
    </source>
</reference>
<comment type="subcellular location">
    <subcellularLocation>
        <location evidence="1">Membrane</location>
        <topology evidence="1">Multi-pass membrane protein</topology>
    </subcellularLocation>
</comment>
<dbReference type="PANTHER" id="PTHR24186">
    <property type="entry name" value="PROTEIN PHOSPHATASE 1 REGULATORY SUBUNIT"/>
    <property type="match status" value="1"/>
</dbReference>
<dbReference type="InterPro" id="IPR026961">
    <property type="entry name" value="PGG_dom"/>
</dbReference>
<keyword evidence="5 7" id="KW-0040">ANK repeat</keyword>
<dbReference type="Proteomes" id="UP001237642">
    <property type="component" value="Unassembled WGS sequence"/>
</dbReference>